<keyword evidence="3" id="KW-1185">Reference proteome</keyword>
<sequence>MNPLWKVYKSKVLKTLNPEQEEVEEEEEEEEEVVVVEEVQEVQNDVVSSQDEENPTSMAQLAKRMQGVSLRGWTKMSALFNKDDEHQLLEETESPVPDHPLAVRPEEPPRPNRRSAFWDSFAANWAAKKQAEAAAAAAATVNEAGPVEGGEEVGGELNRDGEVPQDVEAGGGGGGGGGMGGGMGGGFSKYVALGGGSEEASLKWNFVTSKLAALKTKTT</sequence>
<dbReference type="Pfam" id="PF15683">
    <property type="entry name" value="TDRP"/>
    <property type="match status" value="1"/>
</dbReference>
<feature type="region of interest" description="Disordered" evidence="1">
    <location>
        <begin position="84"/>
        <end position="115"/>
    </location>
</feature>
<feature type="compositionally biased region" description="Gly residues" evidence="1">
    <location>
        <begin position="169"/>
        <end position="184"/>
    </location>
</feature>
<evidence type="ECO:0000313" key="3">
    <source>
        <dbReference type="Proteomes" id="UP001174136"/>
    </source>
</evidence>
<dbReference type="AlphaFoldDB" id="A0AA47LZ79"/>
<evidence type="ECO:0008006" key="4">
    <source>
        <dbReference type="Google" id="ProtNLM"/>
    </source>
</evidence>
<dbReference type="InterPro" id="IPR031399">
    <property type="entry name" value="TDRP"/>
</dbReference>
<protein>
    <recommendedName>
        <fullName evidence="4">Testis development-related protein</fullName>
    </recommendedName>
</protein>
<accession>A0AA47LZ79</accession>
<dbReference type="Proteomes" id="UP001174136">
    <property type="component" value="Unassembled WGS sequence"/>
</dbReference>
<comment type="caution">
    <text evidence="2">The sequence shown here is derived from an EMBL/GenBank/DDBJ whole genome shotgun (WGS) entry which is preliminary data.</text>
</comment>
<reference evidence="2" key="1">
    <citation type="journal article" date="2023" name="Front. Mar. Sci.">
        <title>A new Merluccius polli reference genome to investigate the effects of global change in West African waters.</title>
        <authorList>
            <person name="Mateo J.L."/>
            <person name="Blanco-Fernandez C."/>
            <person name="Garcia-Vazquez E."/>
            <person name="Machado-Schiaffino G."/>
        </authorList>
    </citation>
    <scope>NUCLEOTIDE SEQUENCE</scope>
    <source>
        <strain evidence="2">C29</strain>
        <tissue evidence="2">Fin</tissue>
    </source>
</reference>
<feature type="region of interest" description="Disordered" evidence="1">
    <location>
        <begin position="135"/>
        <end position="184"/>
    </location>
</feature>
<dbReference type="EMBL" id="JAOPHQ010006660">
    <property type="protein sequence ID" value="KAK0130688.1"/>
    <property type="molecule type" value="Genomic_DNA"/>
</dbReference>
<evidence type="ECO:0000256" key="1">
    <source>
        <dbReference type="SAM" id="MobiDB-lite"/>
    </source>
</evidence>
<feature type="compositionally biased region" description="Low complexity" evidence="1">
    <location>
        <begin position="135"/>
        <end position="146"/>
    </location>
</feature>
<dbReference type="PANTHER" id="PTHR35663:SF3">
    <property type="entry name" value="GENE, 30191-RELATED"/>
    <property type="match status" value="1"/>
</dbReference>
<evidence type="ECO:0000313" key="2">
    <source>
        <dbReference type="EMBL" id="KAK0130688.1"/>
    </source>
</evidence>
<name>A0AA47LZ79_MERPO</name>
<organism evidence="2 3">
    <name type="scientific">Merluccius polli</name>
    <name type="common">Benguela hake</name>
    <name type="synonym">Merluccius cadenati</name>
    <dbReference type="NCBI Taxonomy" id="89951"/>
    <lineage>
        <taxon>Eukaryota</taxon>
        <taxon>Metazoa</taxon>
        <taxon>Chordata</taxon>
        <taxon>Craniata</taxon>
        <taxon>Vertebrata</taxon>
        <taxon>Euteleostomi</taxon>
        <taxon>Actinopterygii</taxon>
        <taxon>Neopterygii</taxon>
        <taxon>Teleostei</taxon>
        <taxon>Neoteleostei</taxon>
        <taxon>Acanthomorphata</taxon>
        <taxon>Zeiogadaria</taxon>
        <taxon>Gadariae</taxon>
        <taxon>Gadiformes</taxon>
        <taxon>Gadoidei</taxon>
        <taxon>Merlucciidae</taxon>
        <taxon>Merluccius</taxon>
    </lineage>
</organism>
<dbReference type="PANTHER" id="PTHR35663">
    <property type="entry name" value="TESTIS DEVELOPMENT-RELATED PROTEIN-RELATED"/>
    <property type="match status" value="1"/>
</dbReference>
<gene>
    <name evidence="2" type="ORF">N1851_034682</name>
</gene>
<dbReference type="GO" id="GO:0007283">
    <property type="term" value="P:spermatogenesis"/>
    <property type="evidence" value="ECO:0007669"/>
    <property type="project" value="InterPro"/>
</dbReference>
<proteinExistence type="predicted"/>